<dbReference type="PROSITE" id="PS50837">
    <property type="entry name" value="NACHT"/>
    <property type="match status" value="1"/>
</dbReference>
<dbReference type="SUPFAM" id="SSF52540">
    <property type="entry name" value="P-loop containing nucleoside triphosphate hydrolases"/>
    <property type="match status" value="1"/>
</dbReference>
<keyword evidence="4" id="KW-1185">Reference proteome</keyword>
<dbReference type="SUPFAM" id="SSF48403">
    <property type="entry name" value="Ankyrin repeat"/>
    <property type="match status" value="1"/>
</dbReference>
<dbReference type="InterPro" id="IPR054471">
    <property type="entry name" value="GPIID_WHD"/>
</dbReference>
<dbReference type="Gene3D" id="3.40.50.300">
    <property type="entry name" value="P-loop containing nucleotide triphosphate hydrolases"/>
    <property type="match status" value="1"/>
</dbReference>
<name>A0ABR2HYV4_9PEZI</name>
<dbReference type="Pfam" id="PF24809">
    <property type="entry name" value="DUF7708"/>
    <property type="match status" value="1"/>
</dbReference>
<dbReference type="InterPro" id="IPR036770">
    <property type="entry name" value="Ankyrin_rpt-contain_sf"/>
</dbReference>
<protein>
    <submittedName>
        <fullName evidence="3">Nacht domain-containing protein</fullName>
    </submittedName>
</protein>
<dbReference type="PANTHER" id="PTHR10039:SF14">
    <property type="entry name" value="NACHT DOMAIN-CONTAINING PROTEIN"/>
    <property type="match status" value="1"/>
</dbReference>
<dbReference type="InterPro" id="IPR007111">
    <property type="entry name" value="NACHT_NTPase"/>
</dbReference>
<dbReference type="InterPro" id="IPR027417">
    <property type="entry name" value="P-loop_NTPase"/>
</dbReference>
<keyword evidence="1" id="KW-0677">Repeat</keyword>
<gene>
    <name evidence="3" type="ORF">PGQ11_011014</name>
</gene>
<dbReference type="InterPro" id="IPR056884">
    <property type="entry name" value="NPHP3-like_N"/>
</dbReference>
<accession>A0ABR2HYV4</accession>
<dbReference type="Pfam" id="PF24883">
    <property type="entry name" value="NPHP3_N"/>
    <property type="match status" value="1"/>
</dbReference>
<evidence type="ECO:0000256" key="1">
    <source>
        <dbReference type="ARBA" id="ARBA00022737"/>
    </source>
</evidence>
<dbReference type="Pfam" id="PF22939">
    <property type="entry name" value="WHD_GPIID"/>
    <property type="match status" value="1"/>
</dbReference>
<feature type="domain" description="NACHT" evidence="2">
    <location>
        <begin position="281"/>
        <end position="428"/>
    </location>
</feature>
<organism evidence="3 4">
    <name type="scientific">Apiospora arundinis</name>
    <dbReference type="NCBI Taxonomy" id="335852"/>
    <lineage>
        <taxon>Eukaryota</taxon>
        <taxon>Fungi</taxon>
        <taxon>Dikarya</taxon>
        <taxon>Ascomycota</taxon>
        <taxon>Pezizomycotina</taxon>
        <taxon>Sordariomycetes</taxon>
        <taxon>Xylariomycetidae</taxon>
        <taxon>Amphisphaeriales</taxon>
        <taxon>Apiosporaceae</taxon>
        <taxon>Apiospora</taxon>
    </lineage>
</organism>
<reference evidence="3 4" key="1">
    <citation type="journal article" date="2024" name="IMA Fungus">
        <title>Apiospora arundinis, a panoply of carbohydrate-active enzymes and secondary metabolites.</title>
        <authorList>
            <person name="Sorensen T."/>
            <person name="Petersen C."/>
            <person name="Muurmann A.T."/>
            <person name="Christiansen J.V."/>
            <person name="Brundto M.L."/>
            <person name="Overgaard C.K."/>
            <person name="Boysen A.T."/>
            <person name="Wollenberg R.D."/>
            <person name="Larsen T.O."/>
            <person name="Sorensen J.L."/>
            <person name="Nielsen K.L."/>
            <person name="Sondergaard T.E."/>
        </authorList>
    </citation>
    <scope>NUCLEOTIDE SEQUENCE [LARGE SCALE GENOMIC DNA]</scope>
    <source>
        <strain evidence="3 4">AAU 773</strain>
    </source>
</reference>
<evidence type="ECO:0000313" key="4">
    <source>
        <dbReference type="Proteomes" id="UP001390339"/>
    </source>
</evidence>
<dbReference type="InterPro" id="IPR056125">
    <property type="entry name" value="DUF7708"/>
</dbReference>
<evidence type="ECO:0000259" key="2">
    <source>
        <dbReference type="PROSITE" id="PS50837"/>
    </source>
</evidence>
<dbReference type="Proteomes" id="UP001390339">
    <property type="component" value="Unassembled WGS sequence"/>
</dbReference>
<dbReference type="Gene3D" id="1.25.40.20">
    <property type="entry name" value="Ankyrin repeat-containing domain"/>
    <property type="match status" value="1"/>
</dbReference>
<dbReference type="PANTHER" id="PTHR10039">
    <property type="entry name" value="AMELOGENIN"/>
    <property type="match status" value="1"/>
</dbReference>
<dbReference type="EMBL" id="JAPCWZ010000007">
    <property type="protein sequence ID" value="KAK8855102.1"/>
    <property type="molecule type" value="Genomic_DNA"/>
</dbReference>
<proteinExistence type="predicted"/>
<evidence type="ECO:0000313" key="3">
    <source>
        <dbReference type="EMBL" id="KAK8855102.1"/>
    </source>
</evidence>
<sequence>MQTAGIDQWMVDSLRDAVAEFKGRLECPGQIDLDTAQSINDIYEETARIQASQTRTKTLRALSRLKPYLDFLAQYESTIEVFIQVKPDILALIWGPLKLILRFANNLTKAFDKTLEVLGNAGQILPDLHAWASTFPDNPRVRRVLCLFYQDILDLHLAFLNLFGRKKWDRFFEAFWPRTTDLLTQIQGRMKKHKSLLTEEVTLENIIQARDARQHENEEYRRVREHEDRQLFHGLLANLEINLYDSQIETLRRPSPAPLDGWLLENEVFTRWSHTPDKKSSSLWLQGIPGAGKTVLCAKISEHLRKGGHTVLFAFLTYLDPNQGRPLKVFQSLIFQLLSEKPSLQPIIRDAHIHNHRKLSGSEEFATKLFLDLVKDQGMIHIVVDGLDEAIEDSRLFLAKSLMEVTRACQDVRLLISCRNDPLLDKELGKCQLKLRVDQHNEPEIMAYLDREKAVLVNEWKENGVNDSMLPEAEACRDFIAAHSEGMMLYAKLMMDMLKSLDNLDKIRTEIQGLPDGLDQAYARILERIKNNANGSDIAAIRVLQWLSCTPESRPFRVYEILQALHVQKDSEGFVTMRMAVRSLQKTCGPIIDIEGDQVRLVHFSAKEYLLKGDESLLDIVESNQEIASTILTYLGFNSFRSVVSESWDKEDVKEKIKSKDFILFEYAARQWLSHIRRSCTAGQTLPQHLIDALSKFIKQWKNEGHQPRDNVIVHARYHSLNAFTSLQSVVAQAESHERRCHSAVDEPETEATIFIDNDPTLLSMAHLRFRHCLESLLCHGATHENGCACQKLEESYGLQLFKCDHSRCPYYHQGFATFQEREKHLSTHSRPYKCTEMGCVFASLGLQTSRDLQLHIDSHQTDWTVSPALSPSSAQMNRVSDKTWVLIATDAIQRNDLELLRTFDYRKEREDLEVVVNYAARHGSRDALELIWERYCNYNSKDRAVNHFGWATHEAIGGANIDTLRFCDTKKECFGAINMDMAIWESNARTIEFILQEVNAGYELGYQQPSSGAESSKYRLFKLRGTDLEEYMAVVQRHDMSKKVLQYMFACAVDMKALQLAGELLKCGARVNESCNPPRGRQRRMQYLKPLAIAVGRSLPDMVVFLLQNGAEMDEDDKDNKRGIEQTQKRMGMDWNEIVERYRGKGDN</sequence>
<comment type="caution">
    <text evidence="3">The sequence shown here is derived from an EMBL/GenBank/DDBJ whole genome shotgun (WGS) entry which is preliminary data.</text>
</comment>